<dbReference type="InterPro" id="IPR050706">
    <property type="entry name" value="Cyclic-di-GMP_PDE-like"/>
</dbReference>
<dbReference type="SUPFAM" id="SSF55073">
    <property type="entry name" value="Nucleotide cyclase"/>
    <property type="match status" value="1"/>
</dbReference>
<dbReference type="NCBIfam" id="TIGR00254">
    <property type="entry name" value="GGDEF"/>
    <property type="match status" value="1"/>
</dbReference>
<evidence type="ECO:0000259" key="1">
    <source>
        <dbReference type="PROSITE" id="PS50883"/>
    </source>
</evidence>
<evidence type="ECO:0000259" key="2">
    <source>
        <dbReference type="PROSITE" id="PS50887"/>
    </source>
</evidence>
<dbReference type="Gene3D" id="3.30.70.270">
    <property type="match status" value="1"/>
</dbReference>
<feature type="domain" description="EAL" evidence="1">
    <location>
        <begin position="236"/>
        <end position="488"/>
    </location>
</feature>
<dbReference type="SUPFAM" id="SSF141868">
    <property type="entry name" value="EAL domain-like"/>
    <property type="match status" value="1"/>
</dbReference>
<dbReference type="PROSITE" id="PS50887">
    <property type="entry name" value="GGDEF"/>
    <property type="match status" value="1"/>
</dbReference>
<dbReference type="Proteomes" id="UP000679575">
    <property type="component" value="Chromosome"/>
</dbReference>
<dbReference type="SMART" id="SM00052">
    <property type="entry name" value="EAL"/>
    <property type="match status" value="1"/>
</dbReference>
<reference evidence="3 4" key="1">
    <citation type="submission" date="2021-04" db="EMBL/GenBank/DDBJ databases">
        <title>Novel species identification of genus Shewanella.</title>
        <authorList>
            <person name="Liu G."/>
        </authorList>
    </citation>
    <scope>NUCLEOTIDE SEQUENCE [LARGE SCALE GENOMIC DNA]</scope>
    <source>
        <strain evidence="3 4">FJAT-54481</strain>
    </source>
</reference>
<organism evidence="3 4">
    <name type="scientific">Shewanella yunxiaonensis</name>
    <dbReference type="NCBI Taxonomy" id="2829809"/>
    <lineage>
        <taxon>Bacteria</taxon>
        <taxon>Pseudomonadati</taxon>
        <taxon>Pseudomonadota</taxon>
        <taxon>Gammaproteobacteria</taxon>
        <taxon>Alteromonadales</taxon>
        <taxon>Shewanellaceae</taxon>
        <taxon>Shewanella</taxon>
    </lineage>
</organism>
<dbReference type="InterPro" id="IPR000160">
    <property type="entry name" value="GGDEF_dom"/>
</dbReference>
<dbReference type="SMART" id="SM00267">
    <property type="entry name" value="GGDEF"/>
    <property type="match status" value="1"/>
</dbReference>
<gene>
    <name evidence="3" type="ORF">KDN34_04405</name>
</gene>
<protein>
    <submittedName>
        <fullName evidence="3">Bifunctional diguanylate cyclase/phosphodiesterase</fullName>
    </submittedName>
</protein>
<dbReference type="InterPro" id="IPR043128">
    <property type="entry name" value="Rev_trsase/Diguanyl_cyclase"/>
</dbReference>
<evidence type="ECO:0000313" key="3">
    <source>
        <dbReference type="EMBL" id="QUN06698.1"/>
    </source>
</evidence>
<keyword evidence="4" id="KW-1185">Reference proteome</keyword>
<dbReference type="EMBL" id="CP073587">
    <property type="protein sequence ID" value="QUN06698.1"/>
    <property type="molecule type" value="Genomic_DNA"/>
</dbReference>
<dbReference type="Gene3D" id="3.20.20.450">
    <property type="entry name" value="EAL domain"/>
    <property type="match status" value="1"/>
</dbReference>
<proteinExistence type="predicted"/>
<dbReference type="InterPro" id="IPR029787">
    <property type="entry name" value="Nucleotide_cyclase"/>
</dbReference>
<sequence length="498" mass="56176">MIFGLIAVLTLSVLAGVVLGIRYWRLKQFVALLADDLRSQVEHKQPLDIAEVPERGVPLYLAIKSLIRQIPTNIGRDALTGLPNRQWFKRAITPLMPVTNGTMVMLDIDRFRFVNDLFGFSAGDKLLQGYAARLRQSTPQPRFVARMDGDEFLLFYEQQLTLADLEALQQQLQLPYEIDKTPIGIKVKVGYLQLQQHHADTSLMLKRVDLALKKARDDRRGIAAYESGDDSVHLREMQIIHSLPKALQHNQLYVVYQPKESLHTGKCEQVEALIRWEHPQLGVVSPAEFIPLAECAGMIHLVTHWVMDKVLQQQQQWRAQGVNIRVAVNLAGSDFEQDVVACISHKLQQYQLTGDAIALEITEGVLIANMSGTCEKLQQLRQMGIEVAIDDFGTGHSSLAYLKDLPVDEIKIDKAFVDDLLVDRRAQRIVLTTIEMAHHLGFRVTVEGVENSRQRELLKRMGADLLQGMLFSNPMRGAELAYHGDTLQLNCMPLAQSL</sequence>
<dbReference type="Pfam" id="PF00990">
    <property type="entry name" value="GGDEF"/>
    <property type="match status" value="1"/>
</dbReference>
<dbReference type="InterPro" id="IPR001633">
    <property type="entry name" value="EAL_dom"/>
</dbReference>
<dbReference type="RefSeq" id="WP_212595709.1">
    <property type="nucleotide sequence ID" value="NZ_CP073587.1"/>
</dbReference>
<feature type="domain" description="GGDEF" evidence="2">
    <location>
        <begin position="99"/>
        <end position="227"/>
    </location>
</feature>
<accession>A0ABX7YW36</accession>
<dbReference type="PROSITE" id="PS50883">
    <property type="entry name" value="EAL"/>
    <property type="match status" value="1"/>
</dbReference>
<evidence type="ECO:0000313" key="4">
    <source>
        <dbReference type="Proteomes" id="UP000679575"/>
    </source>
</evidence>
<dbReference type="CDD" id="cd01948">
    <property type="entry name" value="EAL"/>
    <property type="match status" value="1"/>
</dbReference>
<dbReference type="Pfam" id="PF00563">
    <property type="entry name" value="EAL"/>
    <property type="match status" value="1"/>
</dbReference>
<dbReference type="PANTHER" id="PTHR33121">
    <property type="entry name" value="CYCLIC DI-GMP PHOSPHODIESTERASE PDEF"/>
    <property type="match status" value="1"/>
</dbReference>
<name>A0ABX7YW36_9GAMM</name>
<dbReference type="CDD" id="cd01949">
    <property type="entry name" value="GGDEF"/>
    <property type="match status" value="1"/>
</dbReference>
<dbReference type="InterPro" id="IPR035919">
    <property type="entry name" value="EAL_sf"/>
</dbReference>
<dbReference type="PANTHER" id="PTHR33121:SF71">
    <property type="entry name" value="OXYGEN SENSOR PROTEIN DOSP"/>
    <property type="match status" value="1"/>
</dbReference>